<accession>A0A1I4HKS4</accession>
<keyword evidence="2" id="KW-1185">Reference proteome</keyword>
<gene>
    <name evidence="1" type="ORF">SAMN04488036_1141</name>
</gene>
<evidence type="ECO:0000313" key="2">
    <source>
        <dbReference type="Proteomes" id="UP000198851"/>
    </source>
</evidence>
<evidence type="ECO:0000313" key="1">
    <source>
        <dbReference type="EMBL" id="SFL42313.1"/>
    </source>
</evidence>
<dbReference type="STRING" id="1280847.SAMN04488036_1141"/>
<organism evidence="1 2">
    <name type="scientific">Shimia haliotis</name>
    <dbReference type="NCBI Taxonomy" id="1280847"/>
    <lineage>
        <taxon>Bacteria</taxon>
        <taxon>Pseudomonadati</taxon>
        <taxon>Pseudomonadota</taxon>
        <taxon>Alphaproteobacteria</taxon>
        <taxon>Rhodobacterales</taxon>
        <taxon>Roseobacteraceae</taxon>
    </lineage>
</organism>
<reference evidence="2" key="1">
    <citation type="submission" date="2016-10" db="EMBL/GenBank/DDBJ databases">
        <authorList>
            <person name="Varghese N."/>
            <person name="Submissions S."/>
        </authorList>
    </citation>
    <scope>NUCLEOTIDE SEQUENCE [LARGE SCALE GENOMIC DNA]</scope>
    <source>
        <strain evidence="2">DSM 28453</strain>
    </source>
</reference>
<proteinExistence type="predicted"/>
<dbReference type="Proteomes" id="UP000198851">
    <property type="component" value="Unassembled WGS sequence"/>
</dbReference>
<dbReference type="EMBL" id="FOSZ01000014">
    <property type="protein sequence ID" value="SFL42313.1"/>
    <property type="molecule type" value="Genomic_DNA"/>
</dbReference>
<protein>
    <submittedName>
        <fullName evidence="1">Uncharacterized protein</fullName>
    </submittedName>
</protein>
<sequence length="135" mass="15208">IAVLRLFHQNLLFHHSRKFYFQTHLNFGGITDSLETHKRELEADLANAEPPAPVLQHPNLSDVYRDKVANLTEALNDPATKATPIIRSLLESMRLLPRGFGGLEIELVGELAGLLSLGMSQDDKSHPRLRTLKRH</sequence>
<name>A0A1I4HKS4_9RHOB</name>
<dbReference type="AlphaFoldDB" id="A0A1I4HKS4"/>
<feature type="non-terminal residue" evidence="1">
    <location>
        <position position="1"/>
    </location>
</feature>